<dbReference type="EMBL" id="JAKROA010000004">
    <property type="protein sequence ID" value="KAL5107474.1"/>
    <property type="molecule type" value="Genomic_DNA"/>
</dbReference>
<gene>
    <name evidence="1" type="ORF">TcWFU_002657</name>
</gene>
<reference evidence="1 2" key="1">
    <citation type="journal article" date="2022" name="Front. Cell. Infect. Microbiol.">
        <title>The Genomes of Two Strains of Taenia crassiceps the Animal Model for the Study of Human Cysticercosis.</title>
        <authorList>
            <person name="Bobes R.J."/>
            <person name="Estrada K."/>
            <person name="Rios-Valencia D.G."/>
            <person name="Calderon-Gallegos A."/>
            <person name="de la Torre P."/>
            <person name="Carrero J.C."/>
            <person name="Sanchez-Flores A."/>
            <person name="Laclette J.P."/>
        </authorList>
    </citation>
    <scope>NUCLEOTIDE SEQUENCE [LARGE SCALE GENOMIC DNA]</scope>
    <source>
        <strain evidence="1">WFUcys</strain>
    </source>
</reference>
<organism evidence="1 2">
    <name type="scientific">Taenia crassiceps</name>
    <dbReference type="NCBI Taxonomy" id="6207"/>
    <lineage>
        <taxon>Eukaryota</taxon>
        <taxon>Metazoa</taxon>
        <taxon>Spiralia</taxon>
        <taxon>Lophotrochozoa</taxon>
        <taxon>Platyhelminthes</taxon>
        <taxon>Cestoda</taxon>
        <taxon>Eucestoda</taxon>
        <taxon>Cyclophyllidea</taxon>
        <taxon>Taeniidae</taxon>
        <taxon>Taenia</taxon>
    </lineage>
</organism>
<sequence length="86" mass="9914">MLNSAPRYRGFPPTLSLSLSWLCYCLPKFPVLHSNFCLEMNDTFHVKLVKLDATSDETERYQISDICCKGEYCFLLCELLNTPKVT</sequence>
<evidence type="ECO:0000313" key="2">
    <source>
        <dbReference type="Proteomes" id="UP001651158"/>
    </source>
</evidence>
<protein>
    <submittedName>
        <fullName evidence="1">Uncharacterized protein</fullName>
    </submittedName>
</protein>
<proteinExistence type="predicted"/>
<dbReference type="Proteomes" id="UP001651158">
    <property type="component" value="Unassembled WGS sequence"/>
</dbReference>
<evidence type="ECO:0000313" key="1">
    <source>
        <dbReference type="EMBL" id="KAL5107474.1"/>
    </source>
</evidence>
<comment type="caution">
    <text evidence="1">The sequence shown here is derived from an EMBL/GenBank/DDBJ whole genome shotgun (WGS) entry which is preliminary data.</text>
</comment>
<keyword evidence="2" id="KW-1185">Reference proteome</keyword>
<accession>A0ABR4QCP1</accession>
<name>A0ABR4QCP1_9CEST</name>